<dbReference type="InterPro" id="IPR000847">
    <property type="entry name" value="LysR_HTH_N"/>
</dbReference>
<keyword evidence="2" id="KW-0805">Transcription regulation</keyword>
<keyword evidence="6" id="KW-0614">Plasmid</keyword>
<comment type="similarity">
    <text evidence="1">Belongs to the LysR transcriptional regulatory family.</text>
</comment>
<proteinExistence type="inferred from homology"/>
<evidence type="ECO:0000313" key="6">
    <source>
        <dbReference type="EMBL" id="AZV80937.1"/>
    </source>
</evidence>
<dbReference type="PANTHER" id="PTHR30537">
    <property type="entry name" value="HTH-TYPE TRANSCRIPTIONAL REGULATOR"/>
    <property type="match status" value="1"/>
</dbReference>
<geneLocation type="plasmid" evidence="6 7">
    <name>pW43C</name>
</geneLocation>
<dbReference type="Proteomes" id="UP000283063">
    <property type="component" value="Plasmid pW43C"/>
</dbReference>
<dbReference type="PANTHER" id="PTHR30537:SF74">
    <property type="entry name" value="HTH-TYPE TRANSCRIPTIONAL REGULATOR TRPI"/>
    <property type="match status" value="1"/>
</dbReference>
<dbReference type="RefSeq" id="WP_127751437.1">
    <property type="nucleotide sequence ID" value="NZ_CP033222.1"/>
</dbReference>
<dbReference type="Gene3D" id="3.40.190.10">
    <property type="entry name" value="Periplasmic binding protein-like II"/>
    <property type="match status" value="2"/>
</dbReference>
<evidence type="ECO:0000256" key="3">
    <source>
        <dbReference type="ARBA" id="ARBA00023125"/>
    </source>
</evidence>
<accession>A0A3T0NA96</accession>
<evidence type="ECO:0000256" key="2">
    <source>
        <dbReference type="ARBA" id="ARBA00023015"/>
    </source>
</evidence>
<dbReference type="GO" id="GO:0006351">
    <property type="term" value="P:DNA-templated transcription"/>
    <property type="evidence" value="ECO:0007669"/>
    <property type="project" value="TreeGrafter"/>
</dbReference>
<dbReference type="PRINTS" id="PR00039">
    <property type="entry name" value="HTHLYSR"/>
</dbReference>
<dbReference type="SUPFAM" id="SSF46785">
    <property type="entry name" value="Winged helix' DNA-binding domain"/>
    <property type="match status" value="1"/>
</dbReference>
<dbReference type="Gene3D" id="1.10.10.10">
    <property type="entry name" value="Winged helix-like DNA-binding domain superfamily/Winged helix DNA-binding domain"/>
    <property type="match status" value="1"/>
</dbReference>
<organism evidence="6 7">
    <name type="scientific">Parasedimentitalea marina</name>
    <dbReference type="NCBI Taxonomy" id="2483033"/>
    <lineage>
        <taxon>Bacteria</taxon>
        <taxon>Pseudomonadati</taxon>
        <taxon>Pseudomonadota</taxon>
        <taxon>Alphaproteobacteria</taxon>
        <taxon>Rhodobacterales</taxon>
        <taxon>Paracoccaceae</taxon>
        <taxon>Parasedimentitalea</taxon>
    </lineage>
</organism>
<dbReference type="GO" id="GO:0043565">
    <property type="term" value="F:sequence-specific DNA binding"/>
    <property type="evidence" value="ECO:0007669"/>
    <property type="project" value="TreeGrafter"/>
</dbReference>
<gene>
    <name evidence="6" type="ORF">EBB79_23730</name>
</gene>
<feature type="domain" description="HTH lysR-type" evidence="5">
    <location>
        <begin position="6"/>
        <end position="63"/>
    </location>
</feature>
<dbReference type="SUPFAM" id="SSF53850">
    <property type="entry name" value="Periplasmic binding protein-like II"/>
    <property type="match status" value="1"/>
</dbReference>
<dbReference type="AlphaFoldDB" id="A0A3T0NA96"/>
<dbReference type="EMBL" id="CP033222">
    <property type="protein sequence ID" value="AZV80937.1"/>
    <property type="molecule type" value="Genomic_DNA"/>
</dbReference>
<keyword evidence="7" id="KW-1185">Reference proteome</keyword>
<dbReference type="InterPro" id="IPR036388">
    <property type="entry name" value="WH-like_DNA-bd_sf"/>
</dbReference>
<dbReference type="InterPro" id="IPR036390">
    <property type="entry name" value="WH_DNA-bd_sf"/>
</dbReference>
<dbReference type="Pfam" id="PF03466">
    <property type="entry name" value="LysR_substrate"/>
    <property type="match status" value="1"/>
</dbReference>
<keyword evidence="3" id="KW-0238">DNA-binding</keyword>
<evidence type="ECO:0000259" key="5">
    <source>
        <dbReference type="PROSITE" id="PS50931"/>
    </source>
</evidence>
<dbReference type="PROSITE" id="PS50931">
    <property type="entry name" value="HTH_LYSR"/>
    <property type="match status" value="1"/>
</dbReference>
<dbReference type="KEGG" id="sedi:EBB79_23730"/>
<evidence type="ECO:0000256" key="4">
    <source>
        <dbReference type="ARBA" id="ARBA00023163"/>
    </source>
</evidence>
<name>A0A3T0NA96_9RHOB</name>
<dbReference type="InterPro" id="IPR058163">
    <property type="entry name" value="LysR-type_TF_proteobact-type"/>
</dbReference>
<keyword evidence="4" id="KW-0804">Transcription</keyword>
<dbReference type="InterPro" id="IPR005119">
    <property type="entry name" value="LysR_subst-bd"/>
</dbReference>
<protein>
    <submittedName>
        <fullName evidence="6">LysR family transcriptional regulator</fullName>
    </submittedName>
</protein>
<sequence>MKRRLPPFAAIKAFEAAASHCNFQLAAKELGISASAVSHQIKALEDFIGMALFIRRNNRLILREEGKAYYDQLCVALDGIESATEGIMRSSGRSQITVNLFPSLADVWLIPRLGDFYQKHRDIDIKLSTSDLIGDTLNREADFALVYLSEDDLPEGAVVLFADEILPAAAPDYLAEHKAVKSPRSLLEHPLITSLSEEDEWNYWFAKHGIHDTQQAHYLDLDMCSSCLKAAKERMGITMGRRPYLDDDLVSGKLVAPLHRKISTGFCLALVTTPRGRDLPYGPRFCNWLIEASLESETIWSEFT</sequence>
<evidence type="ECO:0000313" key="7">
    <source>
        <dbReference type="Proteomes" id="UP000283063"/>
    </source>
</evidence>
<dbReference type="OrthoDB" id="9804958at2"/>
<dbReference type="GO" id="GO:0003700">
    <property type="term" value="F:DNA-binding transcription factor activity"/>
    <property type="evidence" value="ECO:0007669"/>
    <property type="project" value="InterPro"/>
</dbReference>
<dbReference type="Pfam" id="PF00126">
    <property type="entry name" value="HTH_1"/>
    <property type="match status" value="1"/>
</dbReference>
<evidence type="ECO:0000256" key="1">
    <source>
        <dbReference type="ARBA" id="ARBA00009437"/>
    </source>
</evidence>
<reference evidence="6 7" key="1">
    <citation type="submission" date="2018-10" db="EMBL/GenBank/DDBJ databases">
        <title>Parasedimentitalea marina sp. nov., a psychrophilic bacterium isolated from deep seawater of the New Britain Trench.</title>
        <authorList>
            <person name="Cao J."/>
        </authorList>
    </citation>
    <scope>NUCLEOTIDE SEQUENCE [LARGE SCALE GENOMIC DNA]</scope>
    <source>
        <strain evidence="6 7">W43</strain>
        <plasmid evidence="6 7">pW43C</plasmid>
    </source>
</reference>